<feature type="chain" id="PRO_5019303820" evidence="2">
    <location>
        <begin position="23"/>
        <end position="781"/>
    </location>
</feature>
<dbReference type="EMBL" id="QYUK01000011">
    <property type="protein sequence ID" value="RJF87720.1"/>
    <property type="molecule type" value="Genomic_DNA"/>
</dbReference>
<proteinExistence type="predicted"/>
<organism evidence="3 4">
    <name type="scientific">Oleomonas cavernae</name>
    <dbReference type="NCBI Taxonomy" id="2320859"/>
    <lineage>
        <taxon>Bacteria</taxon>
        <taxon>Pseudomonadati</taxon>
        <taxon>Pseudomonadota</taxon>
        <taxon>Alphaproteobacteria</taxon>
        <taxon>Acetobacterales</taxon>
        <taxon>Acetobacteraceae</taxon>
        <taxon>Oleomonas</taxon>
    </lineage>
</organism>
<dbReference type="Proteomes" id="UP000284605">
    <property type="component" value="Unassembled WGS sequence"/>
</dbReference>
<evidence type="ECO:0000313" key="4">
    <source>
        <dbReference type="Proteomes" id="UP000284605"/>
    </source>
</evidence>
<dbReference type="OrthoDB" id="9808612at2"/>
<name>A0A418WCK4_9PROT</name>
<protein>
    <submittedName>
        <fullName evidence="3">Uncharacterized protein</fullName>
    </submittedName>
</protein>
<sequence>MNIRAILSSTALVSTMAMATFAASQDTTQPDATQEAVAVSGEQFGYSGKAVAETNGQLSIFGGQDENGGLYGGAPSLTIPLGDSLGLQIDGIAGFVADEVGFAGGAAQLFYRDPQKGLIGVAGGGYYIEGDSQYAVSAIGEYYLETVTLEATVGYLTGDIIDGEVYGRVGLSIYTNPNLRIGAGLTYYETAELGGDVTVEALLTDVPGLALFATGAFDDAGALGYGGVRFYFNSGTNLMDTDRAKQAAEPTLIGMHRNLGRQNFFLSDPTGFGLRQISRAGGAKTGGDPFGDITPPPPPPPPGSVSHGLIDTVQNTVDGLLGNSPLAPVDGLVDTLVDPITGALSPVTDPLNDLTDTETGPLGPLTGGVDTLIDALSPVLDPLAAALSGGAAPTDALPLGSLTSALEGTPLAPLGDALSGGLPTDALSLDTLTSALEGTPLAPLGDALSGLPIPGASGGDSSNPLAGVPVLGDVVGTLMDAAGGGLPIPGAGGDSSNPLAGVPVLGDVVGTLMDAAGGGLPIPGAGGGDSPLASIPVVGDLLGGLPIPGVGGDTGSNPLAGIPVLGDLAAAIPSNPSLSGGLIDNVQNTVDGLLVDTPLVPVADGVTTLVDPVTGALAPLTGPLNDATEVPDGPGAPLTQVVDALVGTQAGALDPVLDAVHDLLSGQVPSLPGAGGGDSPLASIPVLGDALGSLPIPALPIPGLPGAGGGDNPLAGVPVLGDLVGTLSGAASGGLPIPGLPGAGGDSPLTGIPVLGDLAGTLTSLPSALSGLAGGGLPLPI</sequence>
<evidence type="ECO:0000256" key="2">
    <source>
        <dbReference type="SAM" id="SignalP"/>
    </source>
</evidence>
<evidence type="ECO:0000313" key="3">
    <source>
        <dbReference type="EMBL" id="RJF87720.1"/>
    </source>
</evidence>
<evidence type="ECO:0000256" key="1">
    <source>
        <dbReference type="SAM" id="MobiDB-lite"/>
    </source>
</evidence>
<keyword evidence="4" id="KW-1185">Reference proteome</keyword>
<comment type="caution">
    <text evidence="3">The sequence shown here is derived from an EMBL/GenBank/DDBJ whole genome shotgun (WGS) entry which is preliminary data.</text>
</comment>
<reference evidence="3 4" key="1">
    <citation type="submission" date="2018-09" db="EMBL/GenBank/DDBJ databases">
        <authorList>
            <person name="Zhu H."/>
        </authorList>
    </citation>
    <scope>NUCLEOTIDE SEQUENCE [LARGE SCALE GENOMIC DNA]</scope>
    <source>
        <strain evidence="3 4">K1W22B-8</strain>
    </source>
</reference>
<gene>
    <name evidence="3" type="ORF">D3874_12375</name>
</gene>
<dbReference type="RefSeq" id="WP_119778356.1">
    <property type="nucleotide sequence ID" value="NZ_QYUK01000011.1"/>
</dbReference>
<keyword evidence="2" id="KW-0732">Signal</keyword>
<feature type="region of interest" description="Disordered" evidence="1">
    <location>
        <begin position="282"/>
        <end position="302"/>
    </location>
</feature>
<dbReference type="AlphaFoldDB" id="A0A418WCK4"/>
<feature type="signal peptide" evidence="2">
    <location>
        <begin position="1"/>
        <end position="22"/>
    </location>
</feature>
<accession>A0A418WCK4</accession>